<reference evidence="6 7" key="1">
    <citation type="submission" date="2018-06" db="EMBL/GenBank/DDBJ databases">
        <title>Combined omics and stable isotope probing to characterize newly discovered Mariana Back-Arc vent microbial communities.</title>
        <authorList>
            <person name="Trembath-Reichert E."/>
            <person name="Huber J.A."/>
        </authorList>
    </citation>
    <scope>NUCLEOTIDE SEQUENCE [LARGE SCALE GENOMIC DNA]</scope>
    <source>
        <strain evidence="6">MAG 24</strain>
    </source>
</reference>
<protein>
    <recommendedName>
        <fullName evidence="8">Bifunctional metallophosphatase/5'-nucleotidase</fullName>
    </recommendedName>
</protein>
<name>A0A432GJQ3_9DELT</name>
<keyword evidence="3" id="KW-0812">Transmembrane</keyword>
<dbReference type="Proteomes" id="UP000287176">
    <property type="component" value="Unassembled WGS sequence"/>
</dbReference>
<dbReference type="SUPFAM" id="SSF55816">
    <property type="entry name" value="5'-nucleotidase (syn. UDP-sugar hydrolase), C-terminal domain"/>
    <property type="match status" value="1"/>
</dbReference>
<dbReference type="PRINTS" id="PR01607">
    <property type="entry name" value="APYRASEFAMLY"/>
</dbReference>
<dbReference type="InterPro" id="IPR006179">
    <property type="entry name" value="5_nucleotidase/apyrase"/>
</dbReference>
<gene>
    <name evidence="6" type="ORF">DSY94_08120</name>
</gene>
<dbReference type="InterPro" id="IPR036907">
    <property type="entry name" value="5'-Nucleotdase_C_sf"/>
</dbReference>
<comment type="similarity">
    <text evidence="2">Belongs to the 5'-nucleotidase family.</text>
</comment>
<evidence type="ECO:0000313" key="6">
    <source>
        <dbReference type="EMBL" id="RTZ83531.1"/>
    </source>
</evidence>
<dbReference type="GO" id="GO:0030288">
    <property type="term" value="C:outer membrane-bounded periplasmic space"/>
    <property type="evidence" value="ECO:0007669"/>
    <property type="project" value="TreeGrafter"/>
</dbReference>
<dbReference type="GO" id="GO:0000166">
    <property type="term" value="F:nucleotide binding"/>
    <property type="evidence" value="ECO:0007669"/>
    <property type="project" value="UniProtKB-KW"/>
</dbReference>
<dbReference type="GO" id="GO:0009166">
    <property type="term" value="P:nucleotide catabolic process"/>
    <property type="evidence" value="ECO:0007669"/>
    <property type="project" value="InterPro"/>
</dbReference>
<dbReference type="InterPro" id="IPR008334">
    <property type="entry name" value="5'-Nucleotdase_C"/>
</dbReference>
<evidence type="ECO:0000256" key="1">
    <source>
        <dbReference type="ARBA" id="ARBA00022729"/>
    </source>
</evidence>
<keyword evidence="1" id="KW-0732">Signal</keyword>
<dbReference type="Gene3D" id="3.60.21.10">
    <property type="match status" value="1"/>
</dbReference>
<dbReference type="GO" id="GO:0016787">
    <property type="term" value="F:hydrolase activity"/>
    <property type="evidence" value="ECO:0007669"/>
    <property type="project" value="UniProtKB-KW"/>
</dbReference>
<dbReference type="Pfam" id="PF02872">
    <property type="entry name" value="5_nucleotid_C"/>
    <property type="match status" value="1"/>
</dbReference>
<evidence type="ECO:0000256" key="3">
    <source>
        <dbReference type="SAM" id="Phobius"/>
    </source>
</evidence>
<keyword evidence="2" id="KW-0378">Hydrolase</keyword>
<keyword evidence="3" id="KW-1133">Transmembrane helix</keyword>
<feature type="domain" description="5'-Nucleotidase C-terminal" evidence="5">
    <location>
        <begin position="366"/>
        <end position="514"/>
    </location>
</feature>
<dbReference type="AlphaFoldDB" id="A0A432GJQ3"/>
<evidence type="ECO:0008006" key="8">
    <source>
        <dbReference type="Google" id="ProtNLM"/>
    </source>
</evidence>
<accession>A0A432GJQ3</accession>
<organism evidence="6 7">
    <name type="scientific">SAR324 cluster bacterium</name>
    <dbReference type="NCBI Taxonomy" id="2024889"/>
    <lineage>
        <taxon>Bacteria</taxon>
        <taxon>Deltaproteobacteria</taxon>
        <taxon>SAR324 cluster</taxon>
    </lineage>
</organism>
<dbReference type="InterPro" id="IPR004843">
    <property type="entry name" value="Calcineurin-like_PHP"/>
</dbReference>
<evidence type="ECO:0000259" key="4">
    <source>
        <dbReference type="Pfam" id="PF00149"/>
    </source>
</evidence>
<comment type="caution">
    <text evidence="6">The sequence shown here is derived from an EMBL/GenBank/DDBJ whole genome shotgun (WGS) entry which is preliminary data.</text>
</comment>
<dbReference type="Pfam" id="PF00149">
    <property type="entry name" value="Metallophos"/>
    <property type="match status" value="1"/>
</dbReference>
<dbReference type="PANTHER" id="PTHR11575:SF42">
    <property type="entry name" value="SULFUR OXIDATION PROTEIN SOXB"/>
    <property type="match status" value="1"/>
</dbReference>
<evidence type="ECO:0000313" key="7">
    <source>
        <dbReference type="Proteomes" id="UP000287176"/>
    </source>
</evidence>
<dbReference type="Gene3D" id="3.90.780.10">
    <property type="entry name" value="5'-Nucleotidase, C-terminal domain"/>
    <property type="match status" value="1"/>
</dbReference>
<dbReference type="InterPro" id="IPR029052">
    <property type="entry name" value="Metallo-depent_PP-like"/>
</dbReference>
<keyword evidence="2" id="KW-0547">Nucleotide-binding</keyword>
<feature type="domain" description="Calcineurin-like phosphoesterase" evidence="4">
    <location>
        <begin position="59"/>
        <end position="292"/>
    </location>
</feature>
<feature type="transmembrane region" description="Helical" evidence="3">
    <location>
        <begin position="29"/>
        <end position="53"/>
    </location>
</feature>
<dbReference type="SUPFAM" id="SSF56300">
    <property type="entry name" value="Metallo-dependent phosphatases"/>
    <property type="match status" value="1"/>
</dbReference>
<dbReference type="PANTHER" id="PTHR11575">
    <property type="entry name" value="5'-NUCLEOTIDASE-RELATED"/>
    <property type="match status" value="1"/>
</dbReference>
<sequence length="557" mass="62791">MENGRQTEQSMSLLEDVEVVLKFRKMTKAICFCFLTLIFFGPVFISETASVFASETEQIRIISTNDIHSYLRPIYYRYLDEFKPWGAQSREGDYVNKAEIEGKIGGMAHVATMIKKLRAEKPGKNLLLDAGDTWHGAGLSLFDKGVSMVKIMNAIGYDVMTPGNWEFLYSKEHFLDLVDQANFPVIAYNQTDREWEEPVLDQYVIRKVGNLKIAVIGLTYPWTALTSAITGAAQWFKFGIKEEEARELIEDIRKQENPDLVVFVSHGGYGLDQKFARRVDGIDVYLSGHTHDEVLDPVVWNDTIIFQGGAHGKYVVSLDVDVKDKKIQNFDYRLLKVRQNQIKPDPEIAKLVEEAYRPYLKQLSEVVGQTKVMLYRRDYFQSSMGNLLTDAMRDSQKTDIAFFPAWRYGATMMPGKITAEDVYNIVPTDGHVFTYSMGGKGLKTLLENILGSVVNKDPYTRVGGDMIRFSGMKLVADLAKSPGNRIVSLTVGGKPFSKDAVYSVASAHTRFQNGPLFGASKVKDTGIVFVEELINYIRKNSPITSALDDRINILGFQ</sequence>
<proteinExistence type="inferred from homology"/>
<evidence type="ECO:0000259" key="5">
    <source>
        <dbReference type="Pfam" id="PF02872"/>
    </source>
</evidence>
<dbReference type="EMBL" id="QNZI01000205">
    <property type="protein sequence ID" value="RTZ83531.1"/>
    <property type="molecule type" value="Genomic_DNA"/>
</dbReference>
<evidence type="ECO:0000256" key="2">
    <source>
        <dbReference type="RuleBase" id="RU362119"/>
    </source>
</evidence>
<keyword evidence="3" id="KW-0472">Membrane</keyword>